<feature type="non-terminal residue" evidence="2">
    <location>
        <position position="1"/>
    </location>
</feature>
<dbReference type="EMBL" id="LGRX02013521">
    <property type="protein sequence ID" value="KAK3265988.1"/>
    <property type="molecule type" value="Genomic_DNA"/>
</dbReference>
<feature type="region of interest" description="Disordered" evidence="1">
    <location>
        <begin position="148"/>
        <end position="167"/>
    </location>
</feature>
<feature type="compositionally biased region" description="Polar residues" evidence="1">
    <location>
        <begin position="90"/>
        <end position="99"/>
    </location>
</feature>
<dbReference type="Proteomes" id="UP001190700">
    <property type="component" value="Unassembled WGS sequence"/>
</dbReference>
<feature type="region of interest" description="Disordered" evidence="1">
    <location>
        <begin position="61"/>
        <end position="101"/>
    </location>
</feature>
<evidence type="ECO:0000313" key="2">
    <source>
        <dbReference type="EMBL" id="KAK3265988.1"/>
    </source>
</evidence>
<proteinExistence type="predicted"/>
<evidence type="ECO:0000256" key="1">
    <source>
        <dbReference type="SAM" id="MobiDB-lite"/>
    </source>
</evidence>
<accession>A0AAE0FUN9</accession>
<reference evidence="2 3" key="1">
    <citation type="journal article" date="2015" name="Genome Biol. Evol.">
        <title>Comparative Genomics of a Bacterivorous Green Alga Reveals Evolutionary Causalities and Consequences of Phago-Mixotrophic Mode of Nutrition.</title>
        <authorList>
            <person name="Burns J.A."/>
            <person name="Paasch A."/>
            <person name="Narechania A."/>
            <person name="Kim E."/>
        </authorList>
    </citation>
    <scope>NUCLEOTIDE SEQUENCE [LARGE SCALE GENOMIC DNA]</scope>
    <source>
        <strain evidence="2 3">PLY_AMNH</strain>
    </source>
</reference>
<protein>
    <submittedName>
        <fullName evidence="2">Uncharacterized protein</fullName>
    </submittedName>
</protein>
<keyword evidence="3" id="KW-1185">Reference proteome</keyword>
<feature type="region of interest" description="Disordered" evidence="1">
    <location>
        <begin position="1"/>
        <end position="25"/>
    </location>
</feature>
<sequence length="167" mass="17919">IGGASGGGMPAADAQPTAVPPTDYWRPEGYYVTDHNPRGWTWLSYPQAVVPYLGPWGTFLGPGWDGAPPSPPYSPQPSDHEPEEVVQPTLDGNWQSTRTGLYGDGGYGVDLPAPLHRAGDENIADILTQPLPPQAVFYNNPSYYGLELQSEVPDTDSGYGSAMDEVD</sequence>
<gene>
    <name evidence="2" type="ORF">CYMTET_25364</name>
</gene>
<name>A0AAE0FUN9_9CHLO</name>
<comment type="caution">
    <text evidence="2">The sequence shown here is derived from an EMBL/GenBank/DDBJ whole genome shotgun (WGS) entry which is preliminary data.</text>
</comment>
<organism evidence="2 3">
    <name type="scientific">Cymbomonas tetramitiformis</name>
    <dbReference type="NCBI Taxonomy" id="36881"/>
    <lineage>
        <taxon>Eukaryota</taxon>
        <taxon>Viridiplantae</taxon>
        <taxon>Chlorophyta</taxon>
        <taxon>Pyramimonadophyceae</taxon>
        <taxon>Pyramimonadales</taxon>
        <taxon>Pyramimonadaceae</taxon>
        <taxon>Cymbomonas</taxon>
    </lineage>
</organism>
<evidence type="ECO:0000313" key="3">
    <source>
        <dbReference type="Proteomes" id="UP001190700"/>
    </source>
</evidence>
<dbReference type="AlphaFoldDB" id="A0AAE0FUN9"/>